<reference evidence="5 6" key="1">
    <citation type="submission" date="2022-02" db="EMBL/GenBank/DDBJ databases">
        <title>Paenibacillus sp. MBLB1776 Whole Genome Shotgun Sequencing.</title>
        <authorList>
            <person name="Hwang C.Y."/>
            <person name="Cho E.-S."/>
            <person name="Seo M.-J."/>
        </authorList>
    </citation>
    <scope>NUCLEOTIDE SEQUENCE [LARGE SCALE GENOMIC DNA]</scope>
    <source>
        <strain evidence="5 6">MBLB1776</strain>
    </source>
</reference>
<dbReference type="InterPro" id="IPR029479">
    <property type="entry name" value="Nitroreductase"/>
</dbReference>
<evidence type="ECO:0000313" key="6">
    <source>
        <dbReference type="Proteomes" id="UP001305702"/>
    </source>
</evidence>
<feature type="compositionally biased region" description="Basic and acidic residues" evidence="3">
    <location>
        <begin position="164"/>
        <end position="179"/>
    </location>
</feature>
<keyword evidence="2" id="KW-0560">Oxidoreductase</keyword>
<proteinExistence type="inferred from homology"/>
<dbReference type="Gene3D" id="3.40.109.10">
    <property type="entry name" value="NADH Oxidase"/>
    <property type="match status" value="1"/>
</dbReference>
<dbReference type="InterPro" id="IPR000415">
    <property type="entry name" value="Nitroreductase-like"/>
</dbReference>
<evidence type="ECO:0000313" key="5">
    <source>
        <dbReference type="EMBL" id="WNQ12259.1"/>
    </source>
</evidence>
<name>A0AA96LFI5_9BACL</name>
<evidence type="ECO:0000256" key="2">
    <source>
        <dbReference type="ARBA" id="ARBA00023002"/>
    </source>
</evidence>
<feature type="domain" description="Nitroreductase" evidence="4">
    <location>
        <begin position="75"/>
        <end position="152"/>
    </location>
</feature>
<keyword evidence="6" id="KW-1185">Reference proteome</keyword>
<protein>
    <submittedName>
        <fullName evidence="5">Nitroreductase family protein</fullName>
    </submittedName>
</protein>
<organism evidence="5 6">
    <name type="scientific">Paenibacillus aurantius</name>
    <dbReference type="NCBI Taxonomy" id="2918900"/>
    <lineage>
        <taxon>Bacteria</taxon>
        <taxon>Bacillati</taxon>
        <taxon>Bacillota</taxon>
        <taxon>Bacilli</taxon>
        <taxon>Bacillales</taxon>
        <taxon>Paenibacillaceae</taxon>
        <taxon>Paenibacillus</taxon>
    </lineage>
</organism>
<gene>
    <name evidence="5" type="ORF">MJA45_04195</name>
</gene>
<sequence length="179" mass="19513">MVLDVAESIRTRRSTRSYDSTKRLPREVFEALEQAVLNSPSGSNAQESHFVIVQEPDQIRRVKRFAQGVSGNPAAVAVLCSNRVEALSKGGADTAETLRFVNLGIAAAYILLTAQSLGVSSCPARSFHAKAIQQLLGLPEEVVPELMITLGYADQPPRPKTSKPSREVLSYDRYGKESI</sequence>
<dbReference type="Pfam" id="PF00881">
    <property type="entry name" value="Nitroreductase"/>
    <property type="match status" value="2"/>
</dbReference>
<feature type="region of interest" description="Disordered" evidence="3">
    <location>
        <begin position="153"/>
        <end position="179"/>
    </location>
</feature>
<dbReference type="EMBL" id="CP130318">
    <property type="protein sequence ID" value="WNQ12259.1"/>
    <property type="molecule type" value="Genomic_DNA"/>
</dbReference>
<dbReference type="Proteomes" id="UP001305702">
    <property type="component" value="Chromosome"/>
</dbReference>
<dbReference type="RefSeq" id="WP_315606036.1">
    <property type="nucleotide sequence ID" value="NZ_CP130318.1"/>
</dbReference>
<feature type="domain" description="Nitroreductase" evidence="4">
    <location>
        <begin position="9"/>
        <end position="63"/>
    </location>
</feature>
<evidence type="ECO:0000256" key="1">
    <source>
        <dbReference type="ARBA" id="ARBA00007118"/>
    </source>
</evidence>
<dbReference type="PANTHER" id="PTHR43673">
    <property type="entry name" value="NAD(P)H NITROREDUCTASE YDGI-RELATED"/>
    <property type="match status" value="1"/>
</dbReference>
<comment type="similarity">
    <text evidence="1">Belongs to the nitroreductase family.</text>
</comment>
<evidence type="ECO:0000259" key="4">
    <source>
        <dbReference type="Pfam" id="PF00881"/>
    </source>
</evidence>
<dbReference type="SUPFAM" id="SSF55469">
    <property type="entry name" value="FMN-dependent nitroreductase-like"/>
    <property type="match status" value="1"/>
</dbReference>
<dbReference type="GO" id="GO:0016491">
    <property type="term" value="F:oxidoreductase activity"/>
    <property type="evidence" value="ECO:0007669"/>
    <property type="project" value="UniProtKB-KW"/>
</dbReference>
<dbReference type="AlphaFoldDB" id="A0AA96LFI5"/>
<dbReference type="PANTHER" id="PTHR43673:SF10">
    <property type="entry name" value="NADH DEHYDROGENASE_NAD(P)H NITROREDUCTASE XCC3605-RELATED"/>
    <property type="match status" value="1"/>
</dbReference>
<accession>A0AA96LFI5</accession>
<evidence type="ECO:0000256" key="3">
    <source>
        <dbReference type="SAM" id="MobiDB-lite"/>
    </source>
</evidence>
<dbReference type="KEGG" id="paun:MJA45_04195"/>